<protein>
    <submittedName>
        <fullName evidence="1">Uncharacterized protein</fullName>
    </submittedName>
</protein>
<evidence type="ECO:0000313" key="1">
    <source>
        <dbReference type="EMBL" id="KAJ8668018.1"/>
    </source>
</evidence>
<comment type="caution">
    <text evidence="1">The sequence shown here is derived from an EMBL/GenBank/DDBJ whole genome shotgun (WGS) entry which is preliminary data.</text>
</comment>
<gene>
    <name evidence="1" type="ORF">QAD02_009681</name>
</gene>
<dbReference type="Proteomes" id="UP001239111">
    <property type="component" value="Chromosome 4"/>
</dbReference>
<keyword evidence="2" id="KW-1185">Reference proteome</keyword>
<dbReference type="EMBL" id="CM056744">
    <property type="protein sequence ID" value="KAJ8668018.1"/>
    <property type="molecule type" value="Genomic_DNA"/>
</dbReference>
<reference evidence="1" key="1">
    <citation type="submission" date="2023-04" db="EMBL/GenBank/DDBJ databases">
        <title>A chromosome-level genome assembly of the parasitoid wasp Eretmocerus hayati.</title>
        <authorList>
            <person name="Zhong Y."/>
            <person name="Liu S."/>
            <person name="Liu Y."/>
        </authorList>
    </citation>
    <scope>NUCLEOTIDE SEQUENCE</scope>
    <source>
        <strain evidence="1">ZJU_SS_LIU_2023</strain>
    </source>
</reference>
<proteinExistence type="predicted"/>
<name>A0ACC2NA50_9HYME</name>
<organism evidence="1 2">
    <name type="scientific">Eretmocerus hayati</name>
    <dbReference type="NCBI Taxonomy" id="131215"/>
    <lineage>
        <taxon>Eukaryota</taxon>
        <taxon>Metazoa</taxon>
        <taxon>Ecdysozoa</taxon>
        <taxon>Arthropoda</taxon>
        <taxon>Hexapoda</taxon>
        <taxon>Insecta</taxon>
        <taxon>Pterygota</taxon>
        <taxon>Neoptera</taxon>
        <taxon>Endopterygota</taxon>
        <taxon>Hymenoptera</taxon>
        <taxon>Apocrita</taxon>
        <taxon>Proctotrupomorpha</taxon>
        <taxon>Chalcidoidea</taxon>
        <taxon>Aphelinidae</taxon>
        <taxon>Aphelininae</taxon>
        <taxon>Eretmocerus</taxon>
    </lineage>
</organism>
<sequence length="716" mass="83171">MENPDLEEARCNFWSAIERYMIGYPIPMYIKNILKLRHIDNRITLKSYDRDIVNELEIFVQSDAYKKMIPPGADLIDYYGFFHANPSAFGFSLGHEALLMRIIKLCKEEEDTFWIMPKSNRGNERKREKLEKLILEYHYNNIENNEFQSHSTLLRMLLRHLADNSDPSKQHRRYTEPFQKFWSYIFLLTGIFAYETLEKNLPIPSTNSLYRFNGKNNPRDIRPLDIAGLKKHLISRNYPLEVWVCDDVTKIKEKVEFDQVTSELYGLVPPLDKNSFPIEGAFKVTSAENVQNYKENYKLAKYLRVFMVQPLTENSIPYCLAMIPSDSSDTTVEDYVKRCSCIREELKKESIIVKGFSSADSDSRTLSAMKIMTKLGEKPIDSKHKIEWFHASYEIDVNYVFDIIHLVNTLKTLLLNHSKALKIGSYIVSSAHLDNMCKNSSKDKHHLLASDLSNDYDDKIESASTLKICHRKVYEALQNVPRSEGTQAYLRVMNFIAHSYLSIKMNILTRVYCITYALFFCRYWQKSLTQINDLSLHDNFISLNTYTSLELNAHAMLKMVLEQIEKPNSEKNFLPYQMNNQPCQAFFKTLQSLHTIFCTVVNYSHLGACQKAHKIKLVGDLVTCDFKKYGEKLNVSKNRVLMSSCKKIEIEQLCVDLGNEELFNSSLSYVALDNVIVKAKVNAYNEICDLGVQNVMIEDCNDIFIETENDHSWKTR</sequence>
<evidence type="ECO:0000313" key="2">
    <source>
        <dbReference type="Proteomes" id="UP001239111"/>
    </source>
</evidence>
<accession>A0ACC2NA50</accession>